<dbReference type="GO" id="GO:0065002">
    <property type="term" value="P:intracellular protein transmembrane transport"/>
    <property type="evidence" value="ECO:0007669"/>
    <property type="project" value="UniProtKB-UniRule"/>
</dbReference>
<dbReference type="NCBIfam" id="TIGR00966">
    <property type="entry name" value="transloc_SecF"/>
    <property type="match status" value="1"/>
</dbReference>
<evidence type="ECO:0000256" key="3">
    <source>
        <dbReference type="ARBA" id="ARBA00022475"/>
    </source>
</evidence>
<feature type="transmembrane region" description="Helical" evidence="12">
    <location>
        <begin position="12"/>
        <end position="31"/>
    </location>
</feature>
<dbReference type="Pfam" id="PF07549">
    <property type="entry name" value="Sec_GG"/>
    <property type="match status" value="1"/>
</dbReference>
<dbReference type="NCBIfam" id="TIGR00916">
    <property type="entry name" value="2A0604s01"/>
    <property type="match status" value="1"/>
</dbReference>
<reference evidence="14" key="1">
    <citation type="submission" date="2016-11" db="EMBL/GenBank/DDBJ databases">
        <authorList>
            <person name="Varghese N."/>
            <person name="Submissions S."/>
        </authorList>
    </citation>
    <scope>NUCLEOTIDE SEQUENCE [LARGE SCALE GENOMIC DNA]</scope>
    <source>
        <strain evidence="14">DSM 16785</strain>
    </source>
</reference>
<accession>A0A1M4S4A0</accession>
<evidence type="ECO:0000313" key="14">
    <source>
        <dbReference type="EMBL" id="SHE27021.1"/>
    </source>
</evidence>
<evidence type="ECO:0000256" key="11">
    <source>
        <dbReference type="ARBA" id="ARBA00061053"/>
    </source>
</evidence>
<dbReference type="PANTHER" id="PTHR30081">
    <property type="entry name" value="PROTEIN-EXPORT MEMBRANE PROTEIN SEC"/>
    <property type="match status" value="1"/>
</dbReference>
<dbReference type="InterPro" id="IPR022645">
    <property type="entry name" value="SecD/SecF_bac"/>
</dbReference>
<keyword evidence="4 12" id="KW-0812">Transmembrane</keyword>
<evidence type="ECO:0000313" key="15">
    <source>
        <dbReference type="Proteomes" id="UP000184334"/>
    </source>
</evidence>
<dbReference type="InterPro" id="IPR055344">
    <property type="entry name" value="SecD_SecF_C_bact"/>
</dbReference>
<dbReference type="EMBL" id="FQUI01000001">
    <property type="protein sequence ID" value="SHE27021.1"/>
    <property type="molecule type" value="Genomic_DNA"/>
</dbReference>
<evidence type="ECO:0000256" key="12">
    <source>
        <dbReference type="HAMAP-Rule" id="MF_01464"/>
    </source>
</evidence>
<evidence type="ECO:0000256" key="10">
    <source>
        <dbReference type="ARBA" id="ARBA00060856"/>
    </source>
</evidence>
<dbReference type="Pfam" id="PF02355">
    <property type="entry name" value="SecD_SecF_C"/>
    <property type="match status" value="1"/>
</dbReference>
<dbReference type="RefSeq" id="WP_072862097.1">
    <property type="nucleotide sequence ID" value="NZ_FQUI01000001.1"/>
</dbReference>
<dbReference type="InterPro" id="IPR022646">
    <property type="entry name" value="SecD/SecF_CS"/>
</dbReference>
<dbReference type="PANTHER" id="PTHR30081:SF8">
    <property type="entry name" value="PROTEIN TRANSLOCASE SUBUNIT SECF"/>
    <property type="match status" value="1"/>
</dbReference>
<dbReference type="HAMAP" id="MF_01464_B">
    <property type="entry name" value="SecF_B"/>
    <property type="match status" value="1"/>
</dbReference>
<protein>
    <recommendedName>
        <fullName evidence="12">Protein-export membrane protein SecF</fullName>
    </recommendedName>
</protein>
<keyword evidence="7 12" id="KW-0811">Translocation</keyword>
<dbReference type="SUPFAM" id="SSF82866">
    <property type="entry name" value="Multidrug efflux transporter AcrB transmembrane domain"/>
    <property type="match status" value="1"/>
</dbReference>
<keyword evidence="3 12" id="KW-1003">Cell membrane</keyword>
<dbReference type="PRINTS" id="PR01755">
    <property type="entry name" value="SECFTRNLCASE"/>
</dbReference>
<comment type="subunit">
    <text evidence="12">Forms a complex with SecD. Part of the essential Sec protein translocation apparatus which comprises SecA, SecYEG and auxiliary proteins SecDF. Other proteins may also be involved.</text>
</comment>
<feature type="transmembrane region" description="Helical" evidence="12">
    <location>
        <begin position="192"/>
        <end position="213"/>
    </location>
</feature>
<keyword evidence="5 12" id="KW-0653">Protein transport</keyword>
<evidence type="ECO:0000259" key="13">
    <source>
        <dbReference type="Pfam" id="PF02355"/>
    </source>
</evidence>
<feature type="transmembrane region" description="Helical" evidence="12">
    <location>
        <begin position="269"/>
        <end position="296"/>
    </location>
</feature>
<dbReference type="Gene3D" id="1.20.1640.10">
    <property type="entry name" value="Multidrug efflux transporter AcrB transmembrane domain"/>
    <property type="match status" value="1"/>
</dbReference>
<dbReference type="STRING" id="1122195.SAMN02745164_00002"/>
<comment type="similarity">
    <text evidence="12">Belongs to the SecD/SecF family. SecF subfamily.</text>
</comment>
<name>A0A1M4S4A0_MARH1</name>
<sequence>MIDFVGKRKVFILLSLLLILSSLIFVFTKGFNLGVDFAGGTEFVISSNKEVSINEIRSILTSIKSEYATAKIAKLKNLNVEDSELFQYSVVLKESLSGSTALKEELIKTMKQKFAEKDITIDFLEFNDVSGYAAEEIKSYAWYAVIISLILLLAYITLRFKFSFGVGAILALAHDIIITMGFYSLFGIEINVAAVAAFLTLAGYSLNDTIVVYDKIRENMKKLRGKKNIEEIVNTSINEVIVRSLNTSITTFLVILPILIWGGKAIAPFAFGLAVGVVVGTYSSLYIASPIVIGWIKRSRVY</sequence>
<keyword evidence="15" id="KW-1185">Reference proteome</keyword>
<keyword evidence="6 12" id="KW-1133">Transmembrane helix</keyword>
<dbReference type="FunFam" id="1.20.1640.10:FF:000024">
    <property type="entry name" value="Multifunctional fusion protein"/>
    <property type="match status" value="1"/>
</dbReference>
<keyword evidence="8 12" id="KW-0472">Membrane</keyword>
<dbReference type="GO" id="GO:0005886">
    <property type="term" value="C:plasma membrane"/>
    <property type="evidence" value="ECO:0007669"/>
    <property type="project" value="UniProtKB-SubCell"/>
</dbReference>
<comment type="subcellular location">
    <subcellularLocation>
        <location evidence="1 12">Cell membrane</location>
        <topology evidence="1 12">Multi-pass membrane protein</topology>
    </subcellularLocation>
</comment>
<evidence type="ECO:0000256" key="6">
    <source>
        <dbReference type="ARBA" id="ARBA00022989"/>
    </source>
</evidence>
<evidence type="ECO:0000256" key="9">
    <source>
        <dbReference type="ARBA" id="ARBA00059018"/>
    </source>
</evidence>
<feature type="domain" description="Protein export membrane protein SecD/SecF C-terminal" evidence="13">
    <location>
        <begin position="111"/>
        <end position="297"/>
    </location>
</feature>
<comment type="function">
    <text evidence="9 12">Part of the Sec protein translocase complex. Interacts with the SecYEG preprotein conducting channel. SecDF uses the proton motive force (PMF) to complete protein translocation after the ATP-dependent function of SecA.</text>
</comment>
<dbReference type="Proteomes" id="UP000184334">
    <property type="component" value="Unassembled WGS sequence"/>
</dbReference>
<dbReference type="InterPro" id="IPR048634">
    <property type="entry name" value="SecD_SecF_C"/>
</dbReference>
<organism evidence="14 15">
    <name type="scientific">Marinitoga hydrogenitolerans (strain DSM 16785 / JCM 12826 / AT1271)</name>
    <dbReference type="NCBI Taxonomy" id="1122195"/>
    <lineage>
        <taxon>Bacteria</taxon>
        <taxon>Thermotogati</taxon>
        <taxon>Thermotogota</taxon>
        <taxon>Thermotogae</taxon>
        <taxon>Petrotogales</taxon>
        <taxon>Petrotogaceae</taxon>
        <taxon>Marinitoga</taxon>
    </lineage>
</organism>
<feature type="transmembrane region" description="Helical" evidence="12">
    <location>
        <begin position="165"/>
        <end position="186"/>
    </location>
</feature>
<comment type="similarity">
    <text evidence="10">In the C-terminal section; belongs to the SecD/SecF family. SecF subfamily.</text>
</comment>
<feature type="transmembrane region" description="Helical" evidence="12">
    <location>
        <begin position="245"/>
        <end position="263"/>
    </location>
</feature>
<evidence type="ECO:0000256" key="4">
    <source>
        <dbReference type="ARBA" id="ARBA00022692"/>
    </source>
</evidence>
<evidence type="ECO:0000256" key="8">
    <source>
        <dbReference type="ARBA" id="ARBA00023136"/>
    </source>
</evidence>
<dbReference type="GO" id="GO:0006605">
    <property type="term" value="P:protein targeting"/>
    <property type="evidence" value="ECO:0007669"/>
    <property type="project" value="UniProtKB-UniRule"/>
</dbReference>
<dbReference type="InterPro" id="IPR022813">
    <property type="entry name" value="SecD/SecF_arch_bac"/>
</dbReference>
<dbReference type="InterPro" id="IPR005665">
    <property type="entry name" value="SecF_bac"/>
</dbReference>
<keyword evidence="2 12" id="KW-0813">Transport</keyword>
<evidence type="ECO:0000256" key="2">
    <source>
        <dbReference type="ARBA" id="ARBA00022448"/>
    </source>
</evidence>
<dbReference type="GO" id="GO:0043952">
    <property type="term" value="P:protein transport by the Sec complex"/>
    <property type="evidence" value="ECO:0007669"/>
    <property type="project" value="UniProtKB-UniRule"/>
</dbReference>
<dbReference type="OrthoDB" id="9805019at2"/>
<evidence type="ECO:0000256" key="7">
    <source>
        <dbReference type="ARBA" id="ARBA00023010"/>
    </source>
</evidence>
<comment type="similarity">
    <text evidence="11">In the N-terminal section; belongs to the SecD/SecF family. SecD subfamily.</text>
</comment>
<dbReference type="AlphaFoldDB" id="A0A1M4S4A0"/>
<comment type="caution">
    <text evidence="14">The sequence shown here is derived from an EMBL/GenBank/DDBJ whole genome shotgun (WGS) entry which is preliminary data.</text>
</comment>
<dbReference type="GO" id="GO:0015450">
    <property type="term" value="F:protein-transporting ATPase activity"/>
    <property type="evidence" value="ECO:0007669"/>
    <property type="project" value="InterPro"/>
</dbReference>
<evidence type="ECO:0000256" key="1">
    <source>
        <dbReference type="ARBA" id="ARBA00004651"/>
    </source>
</evidence>
<gene>
    <name evidence="12" type="primary">secF</name>
    <name evidence="14" type="ORF">SAMN02745164_00002</name>
</gene>
<evidence type="ECO:0000256" key="5">
    <source>
        <dbReference type="ARBA" id="ARBA00022927"/>
    </source>
</evidence>
<feature type="transmembrane region" description="Helical" evidence="12">
    <location>
        <begin position="140"/>
        <end position="158"/>
    </location>
</feature>
<proteinExistence type="inferred from homology"/>